<evidence type="ECO:0000313" key="2">
    <source>
        <dbReference type="EMBL" id="KAJ8748331.1"/>
    </source>
</evidence>
<dbReference type="AlphaFoldDB" id="A0AAV8S803"/>
<feature type="compositionally biased region" description="Basic and acidic residues" evidence="1">
    <location>
        <begin position="12"/>
        <end position="36"/>
    </location>
</feature>
<feature type="compositionally biased region" description="Basic and acidic residues" evidence="1">
    <location>
        <begin position="95"/>
        <end position="109"/>
    </location>
</feature>
<sequence>MRSPLKAPRKRLYTEEREKVSRSPAKREKPVVRREFSSQTTTRTNQRNAGTRPRLTATRSAGGLGRGRVGGSPRKLSGRAASRSIGAGSTASGTKTEDGSDSVLKEQHQRQQGNESLENPLSRNVEWAWGYVVTMGTQRLLLLFLGDGAKFLHT</sequence>
<gene>
    <name evidence="2" type="ORF">K2173_001750</name>
</gene>
<accession>A0AAV8S803</accession>
<protein>
    <submittedName>
        <fullName evidence="2">Uncharacterized protein</fullName>
    </submittedName>
</protein>
<feature type="compositionally biased region" description="Polar residues" evidence="1">
    <location>
        <begin position="37"/>
        <end position="49"/>
    </location>
</feature>
<comment type="caution">
    <text evidence="2">The sequence shown here is derived from an EMBL/GenBank/DDBJ whole genome shotgun (WGS) entry which is preliminary data.</text>
</comment>
<evidence type="ECO:0000313" key="3">
    <source>
        <dbReference type="Proteomes" id="UP001159364"/>
    </source>
</evidence>
<reference evidence="2 3" key="1">
    <citation type="submission" date="2021-09" db="EMBL/GenBank/DDBJ databases">
        <title>Genomic insights and catalytic innovation underlie evolution of tropane alkaloids biosynthesis.</title>
        <authorList>
            <person name="Wang Y.-J."/>
            <person name="Tian T."/>
            <person name="Huang J.-P."/>
            <person name="Huang S.-X."/>
        </authorList>
    </citation>
    <scope>NUCLEOTIDE SEQUENCE [LARGE SCALE GENOMIC DNA]</scope>
    <source>
        <strain evidence="2">KIB-2018</strain>
        <tissue evidence="2">Leaf</tissue>
    </source>
</reference>
<keyword evidence="3" id="KW-1185">Reference proteome</keyword>
<organism evidence="2 3">
    <name type="scientific">Erythroxylum novogranatense</name>
    <dbReference type="NCBI Taxonomy" id="1862640"/>
    <lineage>
        <taxon>Eukaryota</taxon>
        <taxon>Viridiplantae</taxon>
        <taxon>Streptophyta</taxon>
        <taxon>Embryophyta</taxon>
        <taxon>Tracheophyta</taxon>
        <taxon>Spermatophyta</taxon>
        <taxon>Magnoliopsida</taxon>
        <taxon>eudicotyledons</taxon>
        <taxon>Gunneridae</taxon>
        <taxon>Pentapetalae</taxon>
        <taxon>rosids</taxon>
        <taxon>fabids</taxon>
        <taxon>Malpighiales</taxon>
        <taxon>Erythroxylaceae</taxon>
        <taxon>Erythroxylum</taxon>
    </lineage>
</organism>
<dbReference type="EMBL" id="JAIWQS010000012">
    <property type="protein sequence ID" value="KAJ8748331.1"/>
    <property type="molecule type" value="Genomic_DNA"/>
</dbReference>
<proteinExistence type="predicted"/>
<dbReference type="Proteomes" id="UP001159364">
    <property type="component" value="Linkage Group LG12"/>
</dbReference>
<evidence type="ECO:0000256" key="1">
    <source>
        <dbReference type="SAM" id="MobiDB-lite"/>
    </source>
</evidence>
<feature type="region of interest" description="Disordered" evidence="1">
    <location>
        <begin position="1"/>
        <end position="118"/>
    </location>
</feature>
<name>A0AAV8S803_9ROSI</name>